<gene>
    <name evidence="1" type="ORF">VJJ08_09940</name>
</gene>
<evidence type="ECO:0000313" key="2">
    <source>
        <dbReference type="Proteomes" id="UP001311730"/>
    </source>
</evidence>
<comment type="caution">
    <text evidence="1">The sequence shown here is derived from an EMBL/GenBank/DDBJ whole genome shotgun (WGS) entry which is preliminary data.</text>
</comment>
<dbReference type="EMBL" id="JAYKBW010000011">
    <property type="protein sequence ID" value="MEB3075614.1"/>
    <property type="molecule type" value="Genomic_DNA"/>
</dbReference>
<name>A0ABU5Z9J6_9FLAO</name>
<dbReference type="RefSeq" id="WP_323983786.1">
    <property type="nucleotide sequence ID" value="NZ_JAYKBW010000011.1"/>
</dbReference>
<dbReference type="Pfam" id="PF09952">
    <property type="entry name" value="AbiEi_2"/>
    <property type="match status" value="1"/>
</dbReference>
<organism evidence="1 2">
    <name type="scientific">Capnocytophaga gingivalis</name>
    <dbReference type="NCBI Taxonomy" id="1017"/>
    <lineage>
        <taxon>Bacteria</taxon>
        <taxon>Pseudomonadati</taxon>
        <taxon>Bacteroidota</taxon>
        <taxon>Flavobacteriia</taxon>
        <taxon>Flavobacteriales</taxon>
        <taxon>Flavobacteriaceae</taxon>
        <taxon>Capnocytophaga</taxon>
    </lineage>
</organism>
<evidence type="ECO:0000313" key="1">
    <source>
        <dbReference type="EMBL" id="MEB3075614.1"/>
    </source>
</evidence>
<sequence>MERDISLLKEVVKALENEGVNIGYHRYKDTEKYVVQIKEAHFITEICPEISRNNEGIIRQQIRETTLREGLPILLVTPYIPPAIAKTFAKEGINYIDKAGNSYIHQEHLFIFIEGKKRETSIKINKSRAFGEAGTKLVYELLCHPEHVNLSFRELASLTQLSLGSVGTIIQELTQMGFISKAKERVLLEKETLLKRWLIAYSEVLRPKLIMKRMRPLSSSFYKEWSTLDLSAISPQTQWGGEPAGCILTKNITPATYTIYTDTPWQNIGKTLGLIPDEEGRIEVLSHFSTEEPGKTVSPLLVYADLIISGDSRNIEVAKIIENNELSYLKQRTE</sequence>
<protein>
    <submittedName>
        <fullName evidence="1">Type IV toxin-antitoxin system AbiEi family antitoxin</fullName>
    </submittedName>
</protein>
<keyword evidence="2" id="KW-1185">Reference proteome</keyword>
<reference evidence="1 2" key="1">
    <citation type="submission" date="2023-12" db="EMBL/GenBank/DDBJ databases">
        <title>Genomic sequences of Capnocytophaga and Parvimonas strains.</title>
        <authorList>
            <person name="Watt R.M."/>
            <person name="Wang M."/>
            <person name="Yang T."/>
            <person name="Tong W.M."/>
        </authorList>
    </citation>
    <scope>NUCLEOTIDE SEQUENCE [LARGE SCALE GENOMIC DNA]</scope>
    <source>
        <strain evidence="1 2">CCUG 13096</strain>
    </source>
</reference>
<dbReference type="Proteomes" id="UP001311730">
    <property type="component" value="Unassembled WGS sequence"/>
</dbReference>
<dbReference type="InterPro" id="IPR019238">
    <property type="entry name" value="AbiEi_2"/>
</dbReference>
<proteinExistence type="predicted"/>
<accession>A0ABU5Z9J6</accession>